<dbReference type="Proteomes" id="UP000646365">
    <property type="component" value="Unassembled WGS sequence"/>
</dbReference>
<organism evidence="1 2">
    <name type="scientific">Aliidongia dinghuensis</name>
    <dbReference type="NCBI Taxonomy" id="1867774"/>
    <lineage>
        <taxon>Bacteria</taxon>
        <taxon>Pseudomonadati</taxon>
        <taxon>Pseudomonadota</taxon>
        <taxon>Alphaproteobacteria</taxon>
        <taxon>Rhodospirillales</taxon>
        <taxon>Dongiaceae</taxon>
        <taxon>Aliidongia</taxon>
    </lineage>
</organism>
<evidence type="ECO:0000313" key="1">
    <source>
        <dbReference type="EMBL" id="GGF15178.1"/>
    </source>
</evidence>
<keyword evidence="2" id="KW-1185">Reference proteome</keyword>
<reference evidence="1" key="2">
    <citation type="submission" date="2020-09" db="EMBL/GenBank/DDBJ databases">
        <authorList>
            <person name="Sun Q."/>
            <person name="Zhou Y."/>
        </authorList>
    </citation>
    <scope>NUCLEOTIDE SEQUENCE</scope>
    <source>
        <strain evidence="1">CGMCC 1.15725</strain>
    </source>
</reference>
<name>A0A8J2YSW5_9PROT</name>
<accession>A0A8J2YSW5</accession>
<dbReference type="EMBL" id="BMJQ01000005">
    <property type="protein sequence ID" value="GGF15178.1"/>
    <property type="molecule type" value="Genomic_DNA"/>
</dbReference>
<proteinExistence type="predicted"/>
<dbReference type="PANTHER" id="PTHR44147">
    <property type="entry name" value="DEHYDROGENASE/REDUCTASE SDR FAMILY MEMBER 1"/>
    <property type="match status" value="1"/>
</dbReference>
<dbReference type="Gene3D" id="3.40.50.720">
    <property type="entry name" value="NAD(P)-binding Rossmann-like Domain"/>
    <property type="match status" value="1"/>
</dbReference>
<protein>
    <submittedName>
        <fullName evidence="1">Oxidoreductase</fullName>
    </submittedName>
</protein>
<dbReference type="Pfam" id="PF13561">
    <property type="entry name" value="adh_short_C2"/>
    <property type="match status" value="1"/>
</dbReference>
<dbReference type="AlphaFoldDB" id="A0A8J2YSW5"/>
<dbReference type="PANTHER" id="PTHR44147:SF2">
    <property type="entry name" value="DEHYDROGENASE_REDUCTASE SDR FAMILY MEMBER 1"/>
    <property type="match status" value="1"/>
</dbReference>
<dbReference type="InterPro" id="IPR036291">
    <property type="entry name" value="NAD(P)-bd_dom_sf"/>
</dbReference>
<reference evidence="1" key="1">
    <citation type="journal article" date="2014" name="Int. J. Syst. Evol. Microbiol.">
        <title>Complete genome sequence of Corynebacterium casei LMG S-19264T (=DSM 44701T), isolated from a smear-ripened cheese.</title>
        <authorList>
            <consortium name="US DOE Joint Genome Institute (JGI-PGF)"/>
            <person name="Walter F."/>
            <person name="Albersmeier A."/>
            <person name="Kalinowski J."/>
            <person name="Ruckert C."/>
        </authorList>
    </citation>
    <scope>NUCLEOTIDE SEQUENCE</scope>
    <source>
        <strain evidence="1">CGMCC 1.15725</strain>
    </source>
</reference>
<gene>
    <name evidence="1" type="ORF">GCM10011611_21200</name>
</gene>
<dbReference type="RefSeq" id="WP_189045437.1">
    <property type="nucleotide sequence ID" value="NZ_BMJQ01000005.1"/>
</dbReference>
<dbReference type="SUPFAM" id="SSF51735">
    <property type="entry name" value="NAD(P)-binding Rossmann-fold domains"/>
    <property type="match status" value="1"/>
</dbReference>
<evidence type="ECO:0000313" key="2">
    <source>
        <dbReference type="Proteomes" id="UP000646365"/>
    </source>
</evidence>
<dbReference type="InterPro" id="IPR002347">
    <property type="entry name" value="SDR_fam"/>
</dbReference>
<sequence>MTENIVAVVTGASRGVGRGIAIALGRQGATVYVAGRTSVSGTQTTPGGVPVPGSIFETASEVTKAGGKGIAVVCDMADDRQIEVLFEQVRREEGRLNILVNNAAYLSESMFVKPFWTSKIDPATIFDVGLRCHHVATYFAAPLLVESGHGLVVNVSFFSNAKIHDPSFYASKAGLDTLANIYADEFRPFGVFAVSLWPGFTATERLRAAADVDKGVQQLEAAFGFESLEYSGRIINALYGDPDLPSLSGKTLISAELGERYGIVDADGKVPGSLRAHFGGPPPAFDSQA</sequence>
<dbReference type="PRINTS" id="PR00081">
    <property type="entry name" value="GDHRDH"/>
</dbReference>
<comment type="caution">
    <text evidence="1">The sequence shown here is derived from an EMBL/GenBank/DDBJ whole genome shotgun (WGS) entry which is preliminary data.</text>
</comment>